<evidence type="ECO:0000256" key="5">
    <source>
        <dbReference type="SAM" id="Phobius"/>
    </source>
</evidence>
<keyword evidence="4 5" id="KW-0472">Membrane</keyword>
<dbReference type="GO" id="GO:0016020">
    <property type="term" value="C:membrane"/>
    <property type="evidence" value="ECO:0007669"/>
    <property type="project" value="UniProtKB-SubCell"/>
</dbReference>
<feature type="transmembrane region" description="Helical" evidence="5">
    <location>
        <begin position="152"/>
        <end position="171"/>
    </location>
</feature>
<organism evidence="7 8">
    <name type="scientific">Sphingomonas aerophila</name>
    <dbReference type="NCBI Taxonomy" id="1344948"/>
    <lineage>
        <taxon>Bacteria</taxon>
        <taxon>Pseudomonadati</taxon>
        <taxon>Pseudomonadota</taxon>
        <taxon>Alphaproteobacteria</taxon>
        <taxon>Sphingomonadales</taxon>
        <taxon>Sphingomonadaceae</taxon>
        <taxon>Sphingomonas</taxon>
    </lineage>
</organism>
<dbReference type="RefSeq" id="WP_184059317.1">
    <property type="nucleotide sequence ID" value="NZ_JACIJK010000009.1"/>
</dbReference>
<keyword evidence="3 5" id="KW-1133">Transmembrane helix</keyword>
<evidence type="ECO:0000256" key="3">
    <source>
        <dbReference type="ARBA" id="ARBA00022989"/>
    </source>
</evidence>
<protein>
    <submittedName>
        <fullName evidence="7">Putative RDD family membrane protein YckC</fullName>
    </submittedName>
</protein>
<feature type="transmembrane region" description="Helical" evidence="5">
    <location>
        <begin position="47"/>
        <end position="65"/>
    </location>
</feature>
<sequence>MRWPWRKASSPREPRSPRRRFITPEGVDLQLELGAGGARAGAFTIDLMLQLAILIGASLALAYLARGDKTGLLMIIWLLGAFVLRNGWFTLFEMGGRGATPGKRLLGLRVVARDGARLTGGAVIARNAMREIEVFLPLSFLGMQASQGLADTFLTVFALTWSGIFLFFLLFNRDRLRIGDLVAGTWVVRTSRAKLAGDLIATAPAERREFSERALNLYGIRELQTLEEVLRAGRPETLATVANIIRAKADMPDDGDDRAFLSEYYVALCARLERGMMVGRRRENKHAA</sequence>
<comment type="caution">
    <text evidence="7">The sequence shown here is derived from an EMBL/GenBank/DDBJ whole genome shotgun (WGS) entry which is preliminary data.</text>
</comment>
<proteinExistence type="predicted"/>
<dbReference type="PANTHER" id="PTHR38480">
    <property type="entry name" value="SLR0254 PROTEIN"/>
    <property type="match status" value="1"/>
</dbReference>
<evidence type="ECO:0000256" key="1">
    <source>
        <dbReference type="ARBA" id="ARBA00004141"/>
    </source>
</evidence>
<dbReference type="PANTHER" id="PTHR38480:SF1">
    <property type="entry name" value="SLR0254 PROTEIN"/>
    <property type="match status" value="1"/>
</dbReference>
<evidence type="ECO:0000313" key="7">
    <source>
        <dbReference type="EMBL" id="MBB5716238.1"/>
    </source>
</evidence>
<comment type="subcellular location">
    <subcellularLocation>
        <location evidence="1">Membrane</location>
        <topology evidence="1">Multi-pass membrane protein</topology>
    </subcellularLocation>
</comment>
<feature type="transmembrane region" description="Helical" evidence="5">
    <location>
        <begin position="72"/>
        <end position="91"/>
    </location>
</feature>
<keyword evidence="8" id="KW-1185">Reference proteome</keyword>
<gene>
    <name evidence="7" type="ORF">FHS94_003098</name>
</gene>
<keyword evidence="2 5" id="KW-0812">Transmembrane</keyword>
<evidence type="ECO:0000259" key="6">
    <source>
        <dbReference type="Pfam" id="PF06271"/>
    </source>
</evidence>
<evidence type="ECO:0000313" key="8">
    <source>
        <dbReference type="Proteomes" id="UP000546200"/>
    </source>
</evidence>
<dbReference type="Proteomes" id="UP000546200">
    <property type="component" value="Unassembled WGS sequence"/>
</dbReference>
<dbReference type="AlphaFoldDB" id="A0A7W9BFI7"/>
<reference evidence="7 8" key="1">
    <citation type="submission" date="2020-08" db="EMBL/GenBank/DDBJ databases">
        <title>Genomic Encyclopedia of Type Strains, Phase IV (KMG-IV): sequencing the most valuable type-strain genomes for metagenomic binning, comparative biology and taxonomic classification.</title>
        <authorList>
            <person name="Goeker M."/>
        </authorList>
    </citation>
    <scope>NUCLEOTIDE SEQUENCE [LARGE SCALE GENOMIC DNA]</scope>
    <source>
        <strain evidence="7 8">DSM 100044</strain>
    </source>
</reference>
<name>A0A7W9BFI7_9SPHN</name>
<dbReference type="Pfam" id="PF06271">
    <property type="entry name" value="RDD"/>
    <property type="match status" value="1"/>
</dbReference>
<accession>A0A7W9BFI7</accession>
<evidence type="ECO:0000256" key="2">
    <source>
        <dbReference type="ARBA" id="ARBA00022692"/>
    </source>
</evidence>
<feature type="domain" description="RDD" evidence="6">
    <location>
        <begin position="37"/>
        <end position="184"/>
    </location>
</feature>
<dbReference type="EMBL" id="JACIJK010000009">
    <property type="protein sequence ID" value="MBB5716238.1"/>
    <property type="molecule type" value="Genomic_DNA"/>
</dbReference>
<evidence type="ECO:0000256" key="4">
    <source>
        <dbReference type="ARBA" id="ARBA00023136"/>
    </source>
</evidence>
<dbReference type="InterPro" id="IPR010432">
    <property type="entry name" value="RDD"/>
</dbReference>